<dbReference type="InterPro" id="IPR036097">
    <property type="entry name" value="HisK_dim/P_sf"/>
</dbReference>
<dbReference type="Gene3D" id="1.20.120.620">
    <property type="entry name" value="Backbone structure of the membrane domain of e. Coli histidine kinase receptor kdpd"/>
    <property type="match status" value="1"/>
</dbReference>
<dbReference type="InterPro" id="IPR036890">
    <property type="entry name" value="HATPase_C_sf"/>
</dbReference>
<keyword evidence="11 15" id="KW-1133">Transmembrane helix</keyword>
<keyword evidence="5" id="KW-0597">Phosphoprotein</keyword>
<dbReference type="InterPro" id="IPR025201">
    <property type="entry name" value="KdpD_TM"/>
</dbReference>
<dbReference type="GO" id="GO:0005737">
    <property type="term" value="C:cytoplasm"/>
    <property type="evidence" value="ECO:0007669"/>
    <property type="project" value="UniProtKB-ARBA"/>
</dbReference>
<dbReference type="InterPro" id="IPR052023">
    <property type="entry name" value="Histidine_kinase_KdpD"/>
</dbReference>
<dbReference type="AlphaFoldDB" id="A0A1H0PDL1"/>
<evidence type="ECO:0000256" key="2">
    <source>
        <dbReference type="ARBA" id="ARBA00004141"/>
    </source>
</evidence>
<dbReference type="EC" id="2.7.13.3" evidence="4"/>
<dbReference type="InterPro" id="IPR006016">
    <property type="entry name" value="UspA"/>
</dbReference>
<dbReference type="Pfam" id="PF02518">
    <property type="entry name" value="HATPase_c"/>
    <property type="match status" value="1"/>
</dbReference>
<name>A0A1H0PDL1_9ACTN</name>
<accession>A0A1H0PDL1</accession>
<evidence type="ECO:0000256" key="14">
    <source>
        <dbReference type="SAM" id="MobiDB-lite"/>
    </source>
</evidence>
<keyword evidence="10" id="KW-0067">ATP-binding</keyword>
<evidence type="ECO:0000256" key="13">
    <source>
        <dbReference type="ARBA" id="ARBA00023136"/>
    </source>
</evidence>
<evidence type="ECO:0000256" key="9">
    <source>
        <dbReference type="ARBA" id="ARBA00022777"/>
    </source>
</evidence>
<dbReference type="Pfam" id="PF02702">
    <property type="entry name" value="KdpD"/>
    <property type="match status" value="1"/>
</dbReference>
<sequence>MIEEGSVPASSGSARTSTERPAARGRLRVYLGAAPGVGKTVAMLGEARRRRERGTDVVVGIVEDHGRDYTRECLGDLEVIPRRTLEHRGITLTELDLPAVLARRPAVVLIDELAHTNAPGIGHEKRWQDVQSILDAGIDVITTVNIQHLESLNDVVAGITGIVQAETVPDDVVRAADQIELVDMSPQSLRRRMAHGHVYPAGAIDTALGNYFREGNLTALRELALLWVADRVDEGLDRYRREHGITGTWAARERIVVALTGGPEGPLLLRRGARIAGRATGRDLVAVHIVRSDGSMGAPTGEIESQRLLAESLGGSFHLIVGDDIAASVLDFARGVNGTQIVVGASRHGRLTQLVRPSTSMAIVRGSGDIDVHVVTHQPMPRPPGRARRRASVRTRWAWAAVVGVPVLLAAVMRLFREGLNLPTVLLIFLLGVQTTALIGGVLPAAITAVVAGVLANLLFTQPYGSLTIAEPQNAFALLVFVVVGVTVASIVDRSRAAAAQAARGQAEAQLLAAVANTMALPGDPLTAVLEQARIGFGMRRAVLVRSGPGTTRPDPRVLAVAGDTMPDPDDPLAGADVVVDADGEEGLVLGLFGHPLVAADQQLVDVVAAQVALALERSELEAEAAQAERLRQSDVVRTAILAAVSHDLRTPLATIKASMSSLRDGAVTWSAEDRDDLLAATDEAADQLDGLLSNLLDLSRLQTGVLAPVRRPVSVDEVVYRALIGLPTARLDVEISDDLPLIDTDRGLLERVVANIVSNAVSHSADGKPVRILAGEVPGAASIQIRVIDHGAGVPEAQREAMFAPFQRLGDAPSGSGIGLGLAVARGLALAVDASIEVDDTPGGGLTMIITVPIAGRDEQPASGRSEGEAV</sequence>
<evidence type="ECO:0000256" key="4">
    <source>
        <dbReference type="ARBA" id="ARBA00012438"/>
    </source>
</evidence>
<dbReference type="Pfam" id="PF13493">
    <property type="entry name" value="DUF4118"/>
    <property type="match status" value="1"/>
</dbReference>
<dbReference type="InterPro" id="IPR005467">
    <property type="entry name" value="His_kinase_dom"/>
</dbReference>
<dbReference type="PRINTS" id="PR00344">
    <property type="entry name" value="BCTRLSENSOR"/>
</dbReference>
<dbReference type="InterPro" id="IPR003661">
    <property type="entry name" value="HisK_dim/P_dom"/>
</dbReference>
<evidence type="ECO:0000256" key="1">
    <source>
        <dbReference type="ARBA" id="ARBA00000085"/>
    </source>
</evidence>
<evidence type="ECO:0000256" key="3">
    <source>
        <dbReference type="ARBA" id="ARBA00004236"/>
    </source>
</evidence>
<dbReference type="EMBL" id="LT629710">
    <property type="protein sequence ID" value="SDP02738.1"/>
    <property type="molecule type" value="Genomic_DNA"/>
</dbReference>
<dbReference type="SUPFAM" id="SSF52402">
    <property type="entry name" value="Adenine nucleotide alpha hydrolases-like"/>
    <property type="match status" value="1"/>
</dbReference>
<dbReference type="Gene3D" id="3.40.50.620">
    <property type="entry name" value="HUPs"/>
    <property type="match status" value="1"/>
</dbReference>
<feature type="transmembrane region" description="Helical" evidence="15">
    <location>
        <begin position="428"/>
        <end position="455"/>
    </location>
</feature>
<dbReference type="PANTHER" id="PTHR45569:SF1">
    <property type="entry name" value="SENSOR PROTEIN KDPD"/>
    <property type="match status" value="1"/>
</dbReference>
<dbReference type="InterPro" id="IPR027417">
    <property type="entry name" value="P-loop_NTPase"/>
</dbReference>
<dbReference type="InterPro" id="IPR003852">
    <property type="entry name" value="Sig_transdc_His_kinase_KdpD_N"/>
</dbReference>
<dbReference type="Proteomes" id="UP000198741">
    <property type="component" value="Chromosome I"/>
</dbReference>
<evidence type="ECO:0000256" key="7">
    <source>
        <dbReference type="ARBA" id="ARBA00022692"/>
    </source>
</evidence>
<dbReference type="STRING" id="1090615.SAMN04515671_2718"/>
<dbReference type="Gene3D" id="1.10.287.130">
    <property type="match status" value="1"/>
</dbReference>
<dbReference type="Gene3D" id="3.40.50.300">
    <property type="entry name" value="P-loop containing nucleotide triphosphate hydrolases"/>
    <property type="match status" value="1"/>
</dbReference>
<evidence type="ECO:0000313" key="18">
    <source>
        <dbReference type="Proteomes" id="UP000198741"/>
    </source>
</evidence>
<dbReference type="GO" id="GO:0005886">
    <property type="term" value="C:plasma membrane"/>
    <property type="evidence" value="ECO:0007669"/>
    <property type="project" value="UniProtKB-SubCell"/>
</dbReference>
<evidence type="ECO:0000256" key="5">
    <source>
        <dbReference type="ARBA" id="ARBA00022553"/>
    </source>
</evidence>
<feature type="domain" description="Histidine kinase" evidence="16">
    <location>
        <begin position="644"/>
        <end position="857"/>
    </location>
</feature>
<dbReference type="FunFam" id="3.40.50.300:FF:000483">
    <property type="entry name" value="Sensor histidine kinase KdpD"/>
    <property type="match status" value="1"/>
</dbReference>
<dbReference type="InterPro" id="IPR004358">
    <property type="entry name" value="Sig_transdc_His_kin-like_C"/>
</dbReference>
<evidence type="ECO:0000256" key="8">
    <source>
        <dbReference type="ARBA" id="ARBA00022741"/>
    </source>
</evidence>
<dbReference type="GO" id="GO:0005524">
    <property type="term" value="F:ATP binding"/>
    <property type="evidence" value="ECO:0007669"/>
    <property type="project" value="UniProtKB-KW"/>
</dbReference>
<evidence type="ECO:0000256" key="6">
    <source>
        <dbReference type="ARBA" id="ARBA00022679"/>
    </source>
</evidence>
<dbReference type="SMART" id="SM00388">
    <property type="entry name" value="HisKA"/>
    <property type="match status" value="1"/>
</dbReference>
<keyword evidence="18" id="KW-1185">Reference proteome</keyword>
<dbReference type="InterPro" id="IPR038318">
    <property type="entry name" value="KdpD_sf"/>
</dbReference>
<evidence type="ECO:0000256" key="12">
    <source>
        <dbReference type="ARBA" id="ARBA00023012"/>
    </source>
</evidence>
<keyword evidence="7 15" id="KW-0812">Transmembrane</keyword>
<dbReference type="SMART" id="SM00387">
    <property type="entry name" value="HATPase_c"/>
    <property type="match status" value="1"/>
</dbReference>
<feature type="transmembrane region" description="Helical" evidence="15">
    <location>
        <begin position="475"/>
        <end position="492"/>
    </location>
</feature>
<dbReference type="GO" id="GO:0000155">
    <property type="term" value="F:phosphorelay sensor kinase activity"/>
    <property type="evidence" value="ECO:0007669"/>
    <property type="project" value="InterPro"/>
</dbReference>
<evidence type="ECO:0000256" key="10">
    <source>
        <dbReference type="ARBA" id="ARBA00022840"/>
    </source>
</evidence>
<feature type="transmembrane region" description="Helical" evidence="15">
    <location>
        <begin position="397"/>
        <end position="416"/>
    </location>
</feature>
<keyword evidence="8" id="KW-0547">Nucleotide-binding</keyword>
<dbReference type="SUPFAM" id="SSF55874">
    <property type="entry name" value="ATPase domain of HSP90 chaperone/DNA topoisomerase II/histidine kinase"/>
    <property type="match status" value="1"/>
</dbReference>
<evidence type="ECO:0000256" key="15">
    <source>
        <dbReference type="SAM" id="Phobius"/>
    </source>
</evidence>
<protein>
    <recommendedName>
        <fullName evidence="4">histidine kinase</fullName>
        <ecNumber evidence="4">2.7.13.3</ecNumber>
    </recommendedName>
</protein>
<keyword evidence="13 15" id="KW-0472">Membrane</keyword>
<dbReference type="InterPro" id="IPR014729">
    <property type="entry name" value="Rossmann-like_a/b/a_fold"/>
</dbReference>
<keyword evidence="6" id="KW-0808">Transferase</keyword>
<dbReference type="InterPro" id="IPR003594">
    <property type="entry name" value="HATPase_dom"/>
</dbReference>
<proteinExistence type="predicted"/>
<dbReference type="Pfam" id="PF00512">
    <property type="entry name" value="HisKA"/>
    <property type="match status" value="1"/>
</dbReference>
<dbReference type="SUPFAM" id="SSF47384">
    <property type="entry name" value="Homodimeric domain of signal transducing histidine kinase"/>
    <property type="match status" value="1"/>
</dbReference>
<dbReference type="CDD" id="cd00082">
    <property type="entry name" value="HisKA"/>
    <property type="match status" value="1"/>
</dbReference>
<comment type="subcellular location">
    <subcellularLocation>
        <location evidence="3">Cell membrane</location>
    </subcellularLocation>
    <subcellularLocation>
        <location evidence="2">Membrane</location>
        <topology evidence="2">Multi-pass membrane protein</topology>
    </subcellularLocation>
</comment>
<organism evidence="17 18">
    <name type="scientific">Nakamurella panacisegetis</name>
    <dbReference type="NCBI Taxonomy" id="1090615"/>
    <lineage>
        <taxon>Bacteria</taxon>
        <taxon>Bacillati</taxon>
        <taxon>Actinomycetota</taxon>
        <taxon>Actinomycetes</taxon>
        <taxon>Nakamurellales</taxon>
        <taxon>Nakamurellaceae</taxon>
        <taxon>Nakamurella</taxon>
    </lineage>
</organism>
<gene>
    <name evidence="17" type="ORF">SAMN04515671_2718</name>
</gene>
<keyword evidence="12" id="KW-0902">Two-component regulatory system</keyword>
<evidence type="ECO:0000259" key="16">
    <source>
        <dbReference type="PROSITE" id="PS50109"/>
    </source>
</evidence>
<dbReference type="PANTHER" id="PTHR45569">
    <property type="entry name" value="SENSOR PROTEIN KDPD"/>
    <property type="match status" value="1"/>
</dbReference>
<dbReference type="Pfam" id="PF00582">
    <property type="entry name" value="Usp"/>
    <property type="match status" value="1"/>
</dbReference>
<comment type="catalytic activity">
    <reaction evidence="1">
        <text>ATP + protein L-histidine = ADP + protein N-phospho-L-histidine.</text>
        <dbReference type="EC" id="2.7.13.3"/>
    </reaction>
</comment>
<keyword evidence="9 17" id="KW-0418">Kinase</keyword>
<evidence type="ECO:0000256" key="11">
    <source>
        <dbReference type="ARBA" id="ARBA00022989"/>
    </source>
</evidence>
<dbReference type="Gene3D" id="3.30.565.10">
    <property type="entry name" value="Histidine kinase-like ATPase, C-terminal domain"/>
    <property type="match status" value="1"/>
</dbReference>
<evidence type="ECO:0000313" key="17">
    <source>
        <dbReference type="EMBL" id="SDP02738.1"/>
    </source>
</evidence>
<reference evidence="17 18" key="1">
    <citation type="submission" date="2016-10" db="EMBL/GenBank/DDBJ databases">
        <authorList>
            <person name="de Groot N.N."/>
        </authorList>
    </citation>
    <scope>NUCLEOTIDE SEQUENCE [LARGE SCALE GENOMIC DNA]</scope>
    <source>
        <strain evidence="18">P4-7,KCTC 19426,CECT 7604</strain>
    </source>
</reference>
<dbReference type="PROSITE" id="PS50109">
    <property type="entry name" value="HIS_KIN"/>
    <property type="match status" value="1"/>
</dbReference>
<feature type="region of interest" description="Disordered" evidence="14">
    <location>
        <begin position="1"/>
        <end position="21"/>
    </location>
</feature>